<evidence type="ECO:0000313" key="1">
    <source>
        <dbReference type="EMBL" id="KAJ9124485.1"/>
    </source>
</evidence>
<gene>
    <name evidence="1" type="ORF">QFC24_003276</name>
</gene>
<accession>A0ACC2XM86</accession>
<evidence type="ECO:0000313" key="2">
    <source>
        <dbReference type="Proteomes" id="UP001234202"/>
    </source>
</evidence>
<proteinExistence type="predicted"/>
<organism evidence="1 2">
    <name type="scientific">Naganishia onofrii</name>
    <dbReference type="NCBI Taxonomy" id="1851511"/>
    <lineage>
        <taxon>Eukaryota</taxon>
        <taxon>Fungi</taxon>
        <taxon>Dikarya</taxon>
        <taxon>Basidiomycota</taxon>
        <taxon>Agaricomycotina</taxon>
        <taxon>Tremellomycetes</taxon>
        <taxon>Filobasidiales</taxon>
        <taxon>Filobasidiaceae</taxon>
        <taxon>Naganishia</taxon>
    </lineage>
</organism>
<dbReference type="EMBL" id="JASBWV010000010">
    <property type="protein sequence ID" value="KAJ9124485.1"/>
    <property type="molecule type" value="Genomic_DNA"/>
</dbReference>
<keyword evidence="2" id="KW-1185">Reference proteome</keyword>
<comment type="caution">
    <text evidence="1">The sequence shown here is derived from an EMBL/GenBank/DDBJ whole genome shotgun (WGS) entry which is preliminary data.</text>
</comment>
<name>A0ACC2XM86_9TREE</name>
<dbReference type="Proteomes" id="UP001234202">
    <property type="component" value="Unassembled WGS sequence"/>
</dbReference>
<protein>
    <submittedName>
        <fullName evidence="1">Uncharacterized protein</fullName>
    </submittedName>
</protein>
<sequence length="490" mass="53347">MVATRSKTRTSTGGEDVQPKIDDAFEPAQTGQKRQAPKAAKANGNKGGKGAKKRKTGDAADASTDAKDDEPSHSDGAADESNVAGAAVNDSAREEDPEKTERPDQINVDEKEAVAVDDKRDDKTEETAPDIAQGPAASEAQTQEPAVVEDKDEAEDASKEEAKATENHVNENENKEVADSTNATGAADAQEVQHAEKELAKNDNVIEYGRIHFLYRPKVEVEHPSSVDDVQRLHIILQPHNEKDPSGKPVLSRMLHVGRKVLPTAGKGRRQPFWAFVSSVAEDVSELHEALKESKNDTKTKGIRTTGADRLIASGPYCIVSQTANESGSNPERRTSFLCYTTTLPQEPGEVQRAFNIASEGSFTLSVKNPKYGDPPQAGLKDKPEFPEELQSQMGDLRWHAADPAAYLDYPNAELLLIASHADGITHDVGEQIAHELETIADEGNVMDAMEEEMHKIEEKVESSIYDMLKARGDEKVIEGEQSLIDGTWL</sequence>
<reference evidence="1" key="1">
    <citation type="submission" date="2023-04" db="EMBL/GenBank/DDBJ databases">
        <title>Draft Genome sequencing of Naganishia species isolated from polar environments using Oxford Nanopore Technology.</title>
        <authorList>
            <person name="Leo P."/>
            <person name="Venkateswaran K."/>
        </authorList>
    </citation>
    <scope>NUCLEOTIDE SEQUENCE</scope>
    <source>
        <strain evidence="1">DBVPG 5303</strain>
    </source>
</reference>